<evidence type="ECO:0000259" key="6">
    <source>
        <dbReference type="Pfam" id="PF00724"/>
    </source>
</evidence>
<dbReference type="InterPro" id="IPR001155">
    <property type="entry name" value="OxRdtase_FMN_N"/>
</dbReference>
<feature type="domain" description="NADH:flavin oxidoreductase/NADH oxidase N-terminal" evidence="6">
    <location>
        <begin position="39"/>
        <end position="375"/>
    </location>
</feature>
<keyword evidence="3" id="KW-0288">FMN</keyword>
<evidence type="ECO:0000256" key="4">
    <source>
        <dbReference type="ARBA" id="ARBA00022857"/>
    </source>
</evidence>
<sequence length="395" mass="43375">MNTNNVTNLSSLEQRGLEFTRSSGGESACLHDQEIPELDLFSPFKIRDLTLPNRVAMSPMCQYSAENGIANDWHFVHLGSRAVGGAGLIMVEATAVTSQGRITPGDLGLWDDTQIEPLARIVRFVQQQGAVAGIQLAHAGRKASCHVPWLGGTPLTPELGAWPTIAPSAIPFHDNSPVPKALDERGIEEVIIAFVQTAERSLQAGFQVIEIHAAHGYLLHSFLSPLSNQRTDIYGGSLENRMRLLLEVARRIREILPPGMPLFVRISATDWVEGGWDIEQSVILSRELKGLGVDVIDVSTGGLVPHAKIPVEKGYQVPFAAKIRQESQINTAAVGMITEAEYANQIITRGCADLVLIGRELLRDPYWSIHAQGHLDEVPNWPVPYGYAVKRQKRR</sequence>
<keyword evidence="5" id="KW-0560">Oxidoreductase</keyword>
<dbReference type="Pfam" id="PF00724">
    <property type="entry name" value="Oxidored_FMN"/>
    <property type="match status" value="1"/>
</dbReference>
<dbReference type="GO" id="GO:0003959">
    <property type="term" value="F:NADPH dehydrogenase activity"/>
    <property type="evidence" value="ECO:0007669"/>
    <property type="project" value="InterPro"/>
</dbReference>
<evidence type="ECO:0000256" key="5">
    <source>
        <dbReference type="ARBA" id="ARBA00023002"/>
    </source>
</evidence>
<keyword evidence="4" id="KW-0521">NADP</keyword>
<reference evidence="7 8" key="1">
    <citation type="submission" date="2017-06" db="EMBL/GenBank/DDBJ databases">
        <title>Genome sequencing of cyanobaciteial culture collection at National Institute for Environmental Studies (NIES).</title>
        <authorList>
            <person name="Hirose Y."/>
            <person name="Shimura Y."/>
            <person name="Fujisawa T."/>
            <person name="Nakamura Y."/>
            <person name="Kawachi M."/>
        </authorList>
    </citation>
    <scope>NUCLEOTIDE SEQUENCE [LARGE SCALE GENOMIC DNA]</scope>
    <source>
        <strain evidence="7 8">NIES-21</strain>
    </source>
</reference>
<dbReference type="SUPFAM" id="SSF51395">
    <property type="entry name" value="FMN-linked oxidoreductases"/>
    <property type="match status" value="1"/>
</dbReference>
<evidence type="ECO:0000256" key="1">
    <source>
        <dbReference type="ARBA" id="ARBA00001917"/>
    </source>
</evidence>
<dbReference type="OrthoDB" id="9772736at2"/>
<keyword evidence="2" id="KW-0285">Flavoprotein</keyword>
<accession>A0A1Z4GHM4</accession>
<dbReference type="GO" id="GO:0010181">
    <property type="term" value="F:FMN binding"/>
    <property type="evidence" value="ECO:0007669"/>
    <property type="project" value="InterPro"/>
</dbReference>
<evidence type="ECO:0000313" key="7">
    <source>
        <dbReference type="EMBL" id="BAY17003.1"/>
    </source>
</evidence>
<dbReference type="GO" id="GO:0050661">
    <property type="term" value="F:NADP binding"/>
    <property type="evidence" value="ECO:0007669"/>
    <property type="project" value="InterPro"/>
</dbReference>
<name>A0A1Z4GHM4_9CYAN</name>
<comment type="cofactor">
    <cofactor evidence="1">
        <name>FMN</name>
        <dbReference type="ChEBI" id="CHEBI:58210"/>
    </cofactor>
</comment>
<dbReference type="CDD" id="cd02932">
    <property type="entry name" value="OYE_YqiM_FMN"/>
    <property type="match status" value="1"/>
</dbReference>
<dbReference type="Proteomes" id="UP000218287">
    <property type="component" value="Chromosome"/>
</dbReference>
<dbReference type="PANTHER" id="PTHR43303">
    <property type="entry name" value="NADPH DEHYDROGENASE C23G7.10C-RELATED"/>
    <property type="match status" value="1"/>
</dbReference>
<gene>
    <name evidence="7" type="ORF">NIES21_28370</name>
</gene>
<organism evidence="7 8">
    <name type="scientific">Anabaenopsis circularis NIES-21</name>
    <dbReference type="NCBI Taxonomy" id="1085406"/>
    <lineage>
        <taxon>Bacteria</taxon>
        <taxon>Bacillati</taxon>
        <taxon>Cyanobacteriota</taxon>
        <taxon>Cyanophyceae</taxon>
        <taxon>Nostocales</taxon>
        <taxon>Nodulariaceae</taxon>
        <taxon>Anabaenopsis</taxon>
    </lineage>
</organism>
<protein>
    <submittedName>
        <fullName evidence="7">Flavin oxidoreductase/NADH oxidase</fullName>
    </submittedName>
</protein>
<keyword evidence="8" id="KW-1185">Reference proteome</keyword>
<evidence type="ECO:0000256" key="2">
    <source>
        <dbReference type="ARBA" id="ARBA00022630"/>
    </source>
</evidence>
<dbReference type="InterPro" id="IPR044152">
    <property type="entry name" value="YqjM-like"/>
</dbReference>
<evidence type="ECO:0000256" key="3">
    <source>
        <dbReference type="ARBA" id="ARBA00022643"/>
    </source>
</evidence>
<dbReference type="InterPro" id="IPR013785">
    <property type="entry name" value="Aldolase_TIM"/>
</dbReference>
<evidence type="ECO:0000313" key="8">
    <source>
        <dbReference type="Proteomes" id="UP000218287"/>
    </source>
</evidence>
<dbReference type="EMBL" id="AP018174">
    <property type="protein sequence ID" value="BAY17003.1"/>
    <property type="molecule type" value="Genomic_DNA"/>
</dbReference>
<dbReference type="AlphaFoldDB" id="A0A1Z4GHM4"/>
<dbReference type="Gene3D" id="3.20.20.70">
    <property type="entry name" value="Aldolase class I"/>
    <property type="match status" value="1"/>
</dbReference>
<dbReference type="PANTHER" id="PTHR43303:SF4">
    <property type="entry name" value="NADPH DEHYDROGENASE C23G7.10C-RELATED"/>
    <property type="match status" value="1"/>
</dbReference>
<proteinExistence type="predicted"/>